<dbReference type="InterPro" id="IPR002645">
    <property type="entry name" value="STAS_dom"/>
</dbReference>
<feature type="transmembrane region" description="Helical" evidence="6">
    <location>
        <begin position="350"/>
        <end position="372"/>
    </location>
</feature>
<feature type="compositionally biased region" description="Polar residues" evidence="5">
    <location>
        <begin position="736"/>
        <end position="753"/>
    </location>
</feature>
<dbReference type="PROSITE" id="PS50801">
    <property type="entry name" value="STAS"/>
    <property type="match status" value="1"/>
</dbReference>
<evidence type="ECO:0000256" key="4">
    <source>
        <dbReference type="ARBA" id="ARBA00023136"/>
    </source>
</evidence>
<evidence type="ECO:0000313" key="8">
    <source>
        <dbReference type="EMBL" id="EFA79334.1"/>
    </source>
</evidence>
<keyword evidence="2 6" id="KW-0812">Transmembrane</keyword>
<dbReference type="GeneID" id="31363233"/>
<dbReference type="GO" id="GO:0055085">
    <property type="term" value="P:transmembrane transport"/>
    <property type="evidence" value="ECO:0007669"/>
    <property type="project" value="InterPro"/>
</dbReference>
<evidence type="ECO:0000256" key="1">
    <source>
        <dbReference type="ARBA" id="ARBA00004141"/>
    </source>
</evidence>
<feature type="domain" description="STAS" evidence="7">
    <location>
        <begin position="574"/>
        <end position="701"/>
    </location>
</feature>
<dbReference type="Pfam" id="PF01740">
    <property type="entry name" value="STAS"/>
    <property type="match status" value="1"/>
</dbReference>
<dbReference type="Proteomes" id="UP000001396">
    <property type="component" value="Unassembled WGS sequence"/>
</dbReference>
<dbReference type="PANTHER" id="PTHR11814">
    <property type="entry name" value="SULFATE TRANSPORTER"/>
    <property type="match status" value="1"/>
</dbReference>
<feature type="region of interest" description="Disordered" evidence="5">
    <location>
        <begin position="1"/>
        <end position="107"/>
    </location>
</feature>
<feature type="region of interest" description="Disordered" evidence="5">
    <location>
        <begin position="127"/>
        <end position="168"/>
    </location>
</feature>
<dbReference type="InParanoid" id="D3BGV0"/>
<feature type="region of interest" description="Disordered" evidence="5">
    <location>
        <begin position="185"/>
        <end position="224"/>
    </location>
</feature>
<feature type="compositionally biased region" description="Low complexity" evidence="5">
    <location>
        <begin position="138"/>
        <end position="162"/>
    </location>
</feature>
<dbReference type="InterPro" id="IPR011547">
    <property type="entry name" value="SLC26A/SulP_dom"/>
</dbReference>
<name>D3BGV0_HETP5</name>
<evidence type="ECO:0000256" key="6">
    <source>
        <dbReference type="SAM" id="Phobius"/>
    </source>
</evidence>
<feature type="transmembrane region" description="Helical" evidence="6">
    <location>
        <begin position="384"/>
        <end position="407"/>
    </location>
</feature>
<dbReference type="RefSeq" id="XP_020431455.1">
    <property type="nucleotide sequence ID" value="XM_020578586.1"/>
</dbReference>
<dbReference type="SUPFAM" id="SSF52091">
    <property type="entry name" value="SpoIIaa-like"/>
    <property type="match status" value="1"/>
</dbReference>
<protein>
    <submittedName>
        <fullName evidence="8">RNA recognition motif-containing protein RRM</fullName>
    </submittedName>
</protein>
<organism evidence="8 9">
    <name type="scientific">Heterostelium pallidum (strain ATCC 26659 / Pp 5 / PN500)</name>
    <name type="common">Cellular slime mold</name>
    <name type="synonym">Polysphondylium pallidum</name>
    <dbReference type="NCBI Taxonomy" id="670386"/>
    <lineage>
        <taxon>Eukaryota</taxon>
        <taxon>Amoebozoa</taxon>
        <taxon>Evosea</taxon>
        <taxon>Eumycetozoa</taxon>
        <taxon>Dictyostelia</taxon>
        <taxon>Acytosteliales</taxon>
        <taxon>Acytosteliaceae</taxon>
        <taxon>Heterostelium</taxon>
    </lineage>
</organism>
<keyword evidence="4 6" id="KW-0472">Membrane</keyword>
<dbReference type="EMBL" id="ADBJ01000035">
    <property type="protein sequence ID" value="EFA79334.1"/>
    <property type="molecule type" value="Genomic_DNA"/>
</dbReference>
<comment type="subcellular location">
    <subcellularLocation>
        <location evidence="1">Membrane</location>
        <topology evidence="1">Multi-pass membrane protein</topology>
    </subcellularLocation>
</comment>
<dbReference type="InterPro" id="IPR036513">
    <property type="entry name" value="STAS_dom_sf"/>
</dbReference>
<reference evidence="8 9" key="1">
    <citation type="journal article" date="2011" name="Genome Res.">
        <title>Phylogeny-wide analysis of social amoeba genomes highlights ancient origins for complex intercellular communication.</title>
        <authorList>
            <person name="Heidel A.J."/>
            <person name="Lawal H.M."/>
            <person name="Felder M."/>
            <person name="Schilde C."/>
            <person name="Helps N.R."/>
            <person name="Tunggal B."/>
            <person name="Rivero F."/>
            <person name="John U."/>
            <person name="Schleicher M."/>
            <person name="Eichinger L."/>
            <person name="Platzer M."/>
            <person name="Noegel A.A."/>
            <person name="Schaap P."/>
            <person name="Gloeckner G."/>
        </authorList>
    </citation>
    <scope>NUCLEOTIDE SEQUENCE [LARGE SCALE GENOMIC DNA]</scope>
    <source>
        <strain evidence="9">ATCC 26659 / Pp 5 / PN500</strain>
    </source>
</reference>
<keyword evidence="9" id="KW-1185">Reference proteome</keyword>
<evidence type="ECO:0000313" key="9">
    <source>
        <dbReference type="Proteomes" id="UP000001396"/>
    </source>
</evidence>
<feature type="transmembrane region" description="Helical" evidence="6">
    <location>
        <begin position="427"/>
        <end position="446"/>
    </location>
</feature>
<evidence type="ECO:0000256" key="2">
    <source>
        <dbReference type="ARBA" id="ARBA00022692"/>
    </source>
</evidence>
<dbReference type="Gene3D" id="3.30.750.24">
    <property type="entry name" value="STAS domain"/>
    <property type="match status" value="1"/>
</dbReference>
<gene>
    <name evidence="8" type="ORF">PPL_07752</name>
</gene>
<dbReference type="CDD" id="cd07042">
    <property type="entry name" value="STAS_SulP_like_sulfate_transporter"/>
    <property type="match status" value="1"/>
</dbReference>
<dbReference type="Pfam" id="PF00916">
    <property type="entry name" value="Sulfate_transp"/>
    <property type="match status" value="1"/>
</dbReference>
<evidence type="ECO:0000256" key="3">
    <source>
        <dbReference type="ARBA" id="ARBA00022989"/>
    </source>
</evidence>
<dbReference type="InterPro" id="IPR001902">
    <property type="entry name" value="SLC26A/SulP_fam"/>
</dbReference>
<dbReference type="GO" id="GO:0016020">
    <property type="term" value="C:membrane"/>
    <property type="evidence" value="ECO:0007669"/>
    <property type="project" value="UniProtKB-SubCell"/>
</dbReference>
<feature type="transmembrane region" description="Helical" evidence="6">
    <location>
        <begin position="458"/>
        <end position="482"/>
    </location>
</feature>
<proteinExistence type="predicted"/>
<comment type="caution">
    <text evidence="8">The sequence shown here is derived from an EMBL/GenBank/DDBJ whole genome shotgun (WGS) entry which is preliminary data.</text>
</comment>
<dbReference type="STRING" id="670386.D3BGV0"/>
<evidence type="ECO:0000256" key="5">
    <source>
        <dbReference type="SAM" id="MobiDB-lite"/>
    </source>
</evidence>
<feature type="region of interest" description="Disordered" evidence="5">
    <location>
        <begin position="736"/>
        <end position="765"/>
    </location>
</feature>
<evidence type="ECO:0000259" key="7">
    <source>
        <dbReference type="PROSITE" id="PS50801"/>
    </source>
</evidence>
<accession>D3BGV0</accession>
<dbReference type="AlphaFoldDB" id="D3BGV0"/>
<feature type="compositionally biased region" description="Polar residues" evidence="5">
    <location>
        <begin position="76"/>
        <end position="86"/>
    </location>
</feature>
<sequence>MSSFDFRFWKKQSSPGGGGNASPNADIENQDNRPLLSSSVPTYSTFNDDDLPLRPPANTDDDSSDEDMSRVDISRFDSTSPMDDSGNSSSNRRESPQSSTVNILDEPPSTWRNFVSRLRTIQKKEVQHQLNVSRGVESPSSLLQASSSDTSSISPIGSMSPSEQSPMIQSANGLYNSYQNPAGLSPLSSSSALPMEMSQPGLNVSQQRRHRHQHREKLETEQPTSTKDLVIKTIKHNIKTAQKRAPYYIPILSWLPKYDKSNLSGDIIAGITTAIMLIPQGMAYAFLVGIPSIHGLYTGLIPVLVYCFFGTSRQLSVGPEAAVSLIVGTTLKQISDENDVPLTTPELIDLAIMLSFIVGIFSLALGLLRFGFLSEVLSRPLIRGFILAIAVTILLDQMDTLLGLTGVTGSGWRKVVPIFKSIHTAKPIAYCMSIGAITSLFIMNKLKRMIPEKRTKIIHHIGFFIPSILVVVVIGISVTSIFKLGDKGLAVLGYTEIRRKRQSRCKITAGWIRYFHYHLVHLSLLDACVPTSAKIGLIVSIGMSCFMVIKQSSAPHFSVLGRMPESTKYKDITLFTEARQVDSLIIIRFDESIYFSNVGQVKEILFRIEKLGSAMAHPSEAEGGQTPLKGVVFDMRNIPVIDASSIQILHEIVSNYEKRDIIVTFVKLKDSLKTMFLRGGFYDLIGTDRFYTSIHEAVIRILGGPPRTHSSYFTTQILVPNEQQIAENQPSAILLTDDNTNSPINNYSDSRLNGTPKEHHQSSMDIESGSKIANVADPLILIN</sequence>
<keyword evidence="3 6" id="KW-1133">Transmembrane helix</keyword>
<feature type="compositionally biased region" description="Polar residues" evidence="5">
    <location>
        <begin position="35"/>
        <end position="46"/>
    </location>
</feature>
<feature type="compositionally biased region" description="Low complexity" evidence="5">
    <location>
        <begin position="185"/>
        <end position="194"/>
    </location>
</feature>